<dbReference type="PANTHER" id="PTHR13260:SF0">
    <property type="entry name" value="ANAPHASE-PROMOTING COMPLEX SUBUNIT 4"/>
    <property type="match status" value="1"/>
</dbReference>
<dbReference type="Proteomes" id="UP000001304">
    <property type="component" value="Chromosome"/>
</dbReference>
<dbReference type="InterPro" id="IPR018391">
    <property type="entry name" value="PQQ_b-propeller_rpt"/>
</dbReference>
<organism evidence="8 9">
    <name type="scientific">Ignisphaera aggregans (strain DSM 17230 / JCM 13409 / AQ1.S1)</name>
    <dbReference type="NCBI Taxonomy" id="583356"/>
    <lineage>
        <taxon>Archaea</taxon>
        <taxon>Thermoproteota</taxon>
        <taxon>Thermoprotei</taxon>
        <taxon>Desulfurococcales</taxon>
        <taxon>Desulfurococcaceae</taxon>
        <taxon>Ignisphaera</taxon>
    </lineage>
</organism>
<dbReference type="SMART" id="SM00564">
    <property type="entry name" value="PQQ"/>
    <property type="match status" value="3"/>
</dbReference>
<evidence type="ECO:0000313" key="9">
    <source>
        <dbReference type="Proteomes" id="UP000001304"/>
    </source>
</evidence>
<name>E0STM8_IGNAA</name>
<feature type="domain" description="Anaphase-promoting complex subunit 4-like WD40" evidence="6">
    <location>
        <begin position="234"/>
        <end position="274"/>
    </location>
</feature>
<dbReference type="KEGG" id="iag:Igag_0821"/>
<dbReference type="InterPro" id="IPR024977">
    <property type="entry name" value="Apc4-like_WD40_dom"/>
</dbReference>
<evidence type="ECO:0000256" key="2">
    <source>
        <dbReference type="ARBA" id="ARBA00022776"/>
    </source>
</evidence>
<gene>
    <name evidence="8" type="ordered locus">Igag_0821</name>
</gene>
<dbReference type="GO" id="GO:0070979">
    <property type="term" value="P:protein K11-linked ubiquitination"/>
    <property type="evidence" value="ECO:0007669"/>
    <property type="project" value="TreeGrafter"/>
</dbReference>
<dbReference type="PANTHER" id="PTHR13260">
    <property type="entry name" value="ANAPHASE PROMOTING COMPLEX SUBUNIT 4 APC4"/>
    <property type="match status" value="1"/>
</dbReference>
<keyword evidence="9" id="KW-1185">Reference proteome</keyword>
<dbReference type="InterPro" id="IPR015943">
    <property type="entry name" value="WD40/YVTN_repeat-like_dom_sf"/>
</dbReference>
<keyword evidence="2" id="KW-0498">Mitosis</keyword>
<dbReference type="AlphaFoldDB" id="E0STM8"/>
<keyword evidence="4" id="KW-0131">Cell cycle</keyword>
<accession>E0STM8</accession>
<evidence type="ECO:0000256" key="5">
    <source>
        <dbReference type="SAM" id="Phobius"/>
    </source>
</evidence>
<proteinExistence type="predicted"/>
<dbReference type="STRING" id="583356.Igag_0821"/>
<evidence type="ECO:0000256" key="4">
    <source>
        <dbReference type="ARBA" id="ARBA00023306"/>
    </source>
</evidence>
<dbReference type="Pfam" id="PF13360">
    <property type="entry name" value="PQQ_2"/>
    <property type="match status" value="1"/>
</dbReference>
<dbReference type="SMART" id="SM00320">
    <property type="entry name" value="WD40"/>
    <property type="match status" value="4"/>
</dbReference>
<keyword evidence="5" id="KW-0812">Transmembrane</keyword>
<dbReference type="GO" id="GO:0051301">
    <property type="term" value="P:cell division"/>
    <property type="evidence" value="ECO:0007669"/>
    <property type="project" value="UniProtKB-KW"/>
</dbReference>
<keyword evidence="1" id="KW-0132">Cell division</keyword>
<keyword evidence="3" id="KW-0833">Ubl conjugation pathway</keyword>
<dbReference type="Gene3D" id="2.130.10.10">
    <property type="entry name" value="YVTN repeat-like/Quinoprotein amine dehydrogenase"/>
    <property type="match status" value="2"/>
</dbReference>
<feature type="domain" description="Pyrrolo-quinoline quinone repeat" evidence="7">
    <location>
        <begin position="69"/>
        <end position="225"/>
    </location>
</feature>
<dbReference type="InterPro" id="IPR001680">
    <property type="entry name" value="WD40_rpt"/>
</dbReference>
<evidence type="ECO:0000256" key="1">
    <source>
        <dbReference type="ARBA" id="ARBA00022618"/>
    </source>
</evidence>
<keyword evidence="5" id="KW-0472">Membrane</keyword>
<keyword evidence="5" id="KW-1133">Transmembrane helix</keyword>
<dbReference type="InterPro" id="IPR002372">
    <property type="entry name" value="PQQ_rpt_dom"/>
</dbReference>
<evidence type="ECO:0000256" key="3">
    <source>
        <dbReference type="ARBA" id="ARBA00022786"/>
    </source>
</evidence>
<dbReference type="SUPFAM" id="SSF50998">
    <property type="entry name" value="Quinoprotein alcohol dehydrogenase-like"/>
    <property type="match status" value="1"/>
</dbReference>
<sequence length="816" mass="88955">MQRLLNICITILALLLLIHLASIHVLAKIYTGPPYISSLWRFVHDYLDYVYSIAWSPDGSRLAAGGSGGSIVVLSADGKAVWGPKKIVTSDILAIAWSPDGSRIAVGAGYGYIVAVSADRGEVLWQISLAQQTTCGSPSVVSVTWTSNRIIAVTKSASCTILIISPDGDILWIWSLGDYSDKIKWSGVYRASISPKGTEVALVSGDNYYITVFSLTQGKVVWENKQCFSTEVYGARDCKLIYALAWSPDGSRIAVGLSDGSVTVVNTSDGRMLWRREGVFSPPSISWYYWYLIDWSPDGSKIVVRGFDVVVASLVSGEVLWRYSISPISIAWSPTGDAIAVGGSDYVYLFPVGNYTLIYINAPYAKTRVVVSDGMNTSSAVVVRGGRAKFYLDPGNYVVRFYLAEIPPNCTVLGSPIELIDLLAEIPIEMPLTTNTEFINITVPPVEDFLVRVLGKLVVRGPPGTAVRFVWGSSDVSYRVPQQGVIEVYLMPNTVYSVYAMPPQSKDFTFIGNVTVNTGEVLDLNLQFTTTQTMTTTTTAVTSVSTVITIATTSMQSSTTMAITTPTTITTVAPQTTSSTTQSVTTVKPISTEITTSSKAIQTTSVGISTTEQTTHSGAIPVATSITKETPTTVTTMATPVQIVQQIQQLITSDYLPILIVVVAIVAIVAIVVIATVVGRRHSERIVIEREVIRNIGEKEPDFTKDVKSIDMYIKRISELLENKEALRSGKDGKCHELFENLGQLLGHLEKLTNTLKRYSDIPQRLIENLNNISNSINQAIDLYQRSGCADETIKTLYSVDRGIRILKGLIENLKQ</sequence>
<dbReference type="BioCyc" id="IAGG583356:GHAH-810-MONOMER"/>
<feature type="transmembrane region" description="Helical" evidence="5">
    <location>
        <begin position="655"/>
        <end position="678"/>
    </location>
</feature>
<dbReference type="Pfam" id="PF12894">
    <property type="entry name" value="ANAPC4_WD40"/>
    <property type="match status" value="1"/>
</dbReference>
<dbReference type="EMBL" id="CP002098">
    <property type="protein sequence ID" value="ADM27644.1"/>
    <property type="molecule type" value="Genomic_DNA"/>
</dbReference>
<evidence type="ECO:0000259" key="6">
    <source>
        <dbReference type="Pfam" id="PF12894"/>
    </source>
</evidence>
<dbReference type="HOGENOM" id="CLU_346027_0_0_2"/>
<dbReference type="GO" id="GO:0031145">
    <property type="term" value="P:anaphase-promoting complex-dependent catabolic process"/>
    <property type="evidence" value="ECO:0007669"/>
    <property type="project" value="InterPro"/>
</dbReference>
<protein>
    <submittedName>
        <fullName evidence="8">WD-40 repeat protein</fullName>
    </submittedName>
</protein>
<dbReference type="InterPro" id="IPR024789">
    <property type="entry name" value="APC4"/>
</dbReference>
<evidence type="ECO:0000259" key="7">
    <source>
        <dbReference type="Pfam" id="PF13360"/>
    </source>
</evidence>
<reference evidence="8 9" key="1">
    <citation type="journal article" date="2010" name="Stand. Genomic Sci.">
        <title>Complete genome sequence of Ignisphaera aggregans type strain (AQ1.S1).</title>
        <authorList>
            <person name="Goker M."/>
            <person name="Held B."/>
            <person name="Lapidus A."/>
            <person name="Nolan M."/>
            <person name="Spring S."/>
            <person name="Yasawong M."/>
            <person name="Lucas S."/>
            <person name="Glavina Del Rio T."/>
            <person name="Tice H."/>
            <person name="Cheng J.F."/>
            <person name="Goodwin L."/>
            <person name="Tapia R."/>
            <person name="Pitluck S."/>
            <person name="Liolios K."/>
            <person name="Ivanova N."/>
            <person name="Mavromatis K."/>
            <person name="Mikhailova N."/>
            <person name="Pati A."/>
            <person name="Chen A."/>
            <person name="Palaniappan K."/>
            <person name="Brambilla E."/>
            <person name="Land M."/>
            <person name="Hauser L."/>
            <person name="Chang Y.J."/>
            <person name="Jeffries C.D."/>
            <person name="Brettin T."/>
            <person name="Detter J.C."/>
            <person name="Han C."/>
            <person name="Rohde M."/>
            <person name="Sikorski J."/>
            <person name="Woyke T."/>
            <person name="Bristow J."/>
            <person name="Eisen J.A."/>
            <person name="Markowitz V."/>
            <person name="Hugenholtz P."/>
            <person name="Kyrpides N.C."/>
            <person name="Klenk H.P."/>
        </authorList>
    </citation>
    <scope>NUCLEOTIDE SEQUENCE [LARGE SCALE GENOMIC DNA]</scope>
    <source>
        <strain evidence="9">DSM 17230 / JCM 13409 / AQ1.S1</strain>
    </source>
</reference>
<dbReference type="InterPro" id="IPR011047">
    <property type="entry name" value="Quinoprotein_ADH-like_sf"/>
</dbReference>
<evidence type="ECO:0000313" key="8">
    <source>
        <dbReference type="EMBL" id="ADM27644.1"/>
    </source>
</evidence>